<protein>
    <submittedName>
        <fullName evidence="1">Uncharacterized protein</fullName>
    </submittedName>
</protein>
<dbReference type="Gramene" id="Bo4g125480.1">
    <property type="protein sequence ID" value="Bo4g125480.1"/>
    <property type="gene ID" value="Bo4g125480"/>
</dbReference>
<dbReference type="EnsemblPlants" id="Bo4g125480.1">
    <property type="protein sequence ID" value="Bo4g125480.1"/>
    <property type="gene ID" value="Bo4g125480"/>
</dbReference>
<keyword evidence="2" id="KW-1185">Reference proteome</keyword>
<dbReference type="AlphaFoldDB" id="A0A0D3BYJ2"/>
<accession>A0A0D3BYJ2</accession>
<dbReference type="Proteomes" id="UP000032141">
    <property type="component" value="Chromosome C4"/>
</dbReference>
<reference evidence="1 2" key="1">
    <citation type="journal article" date="2014" name="Genome Biol.">
        <title>Transcriptome and methylome profiling reveals relics of genome dominance in the mesopolyploid Brassica oleracea.</title>
        <authorList>
            <person name="Parkin I.A."/>
            <person name="Koh C."/>
            <person name="Tang H."/>
            <person name="Robinson S.J."/>
            <person name="Kagale S."/>
            <person name="Clarke W.E."/>
            <person name="Town C.D."/>
            <person name="Nixon J."/>
            <person name="Krishnakumar V."/>
            <person name="Bidwell S.L."/>
            <person name="Denoeud F."/>
            <person name="Belcram H."/>
            <person name="Links M.G."/>
            <person name="Just J."/>
            <person name="Clarke C."/>
            <person name="Bender T."/>
            <person name="Huebert T."/>
            <person name="Mason A.S."/>
            <person name="Pires J.C."/>
            <person name="Barker G."/>
            <person name="Moore J."/>
            <person name="Walley P.G."/>
            <person name="Manoli S."/>
            <person name="Batley J."/>
            <person name="Edwards D."/>
            <person name="Nelson M.N."/>
            <person name="Wang X."/>
            <person name="Paterson A.H."/>
            <person name="King G."/>
            <person name="Bancroft I."/>
            <person name="Chalhoub B."/>
            <person name="Sharpe A.G."/>
        </authorList>
    </citation>
    <scope>NUCLEOTIDE SEQUENCE</scope>
    <source>
        <strain evidence="1 2">cv. TO1000</strain>
    </source>
</reference>
<evidence type="ECO:0000313" key="2">
    <source>
        <dbReference type="Proteomes" id="UP000032141"/>
    </source>
</evidence>
<reference evidence="1" key="2">
    <citation type="submission" date="2015-03" db="UniProtKB">
        <authorList>
            <consortium name="EnsemblPlants"/>
        </authorList>
    </citation>
    <scope>IDENTIFICATION</scope>
</reference>
<name>A0A0D3BYJ2_BRAOL</name>
<evidence type="ECO:0000313" key="1">
    <source>
        <dbReference type="EnsemblPlants" id="Bo4g125480.1"/>
    </source>
</evidence>
<dbReference type="HOGENOM" id="CLU_2136971_0_0_1"/>
<organism evidence="1 2">
    <name type="scientific">Brassica oleracea var. oleracea</name>
    <dbReference type="NCBI Taxonomy" id="109376"/>
    <lineage>
        <taxon>Eukaryota</taxon>
        <taxon>Viridiplantae</taxon>
        <taxon>Streptophyta</taxon>
        <taxon>Embryophyta</taxon>
        <taxon>Tracheophyta</taxon>
        <taxon>Spermatophyta</taxon>
        <taxon>Magnoliopsida</taxon>
        <taxon>eudicotyledons</taxon>
        <taxon>Gunneridae</taxon>
        <taxon>Pentapetalae</taxon>
        <taxon>rosids</taxon>
        <taxon>malvids</taxon>
        <taxon>Brassicales</taxon>
        <taxon>Brassicaceae</taxon>
        <taxon>Brassiceae</taxon>
        <taxon>Brassica</taxon>
    </lineage>
</organism>
<sequence>MFVVFFIFQSSPAAPSSSTSSSSMTFVVASSHDSSSSSWDLRGKLQRGGILVASSHLGLRLHRLISTRLARRLPGRLLHGTSEEACRGQVRCFVSMTIVQRRRHRLLSKILLL</sequence>
<proteinExistence type="predicted"/>